<proteinExistence type="predicted"/>
<dbReference type="OMA" id="YNDIWIE"/>
<keyword evidence="2" id="KW-1185">Reference proteome</keyword>
<reference evidence="1" key="1">
    <citation type="journal article" date="2017" name="Nature">
        <title>The genome of Chenopodium quinoa.</title>
        <authorList>
            <person name="Jarvis D.E."/>
            <person name="Ho Y.S."/>
            <person name="Lightfoot D.J."/>
            <person name="Schmoeckel S.M."/>
            <person name="Li B."/>
            <person name="Borm T.J.A."/>
            <person name="Ohyanagi H."/>
            <person name="Mineta K."/>
            <person name="Michell C.T."/>
            <person name="Saber N."/>
            <person name="Kharbatia N.M."/>
            <person name="Rupper R.R."/>
            <person name="Sharp A.R."/>
            <person name="Dally N."/>
            <person name="Boughton B.A."/>
            <person name="Woo Y.H."/>
            <person name="Gao G."/>
            <person name="Schijlen E.G.W.M."/>
            <person name="Guo X."/>
            <person name="Momin A.A."/>
            <person name="Negrao S."/>
            <person name="Al-Babili S."/>
            <person name="Gehring C."/>
            <person name="Roessner U."/>
            <person name="Jung C."/>
            <person name="Murphy K."/>
            <person name="Arold S.T."/>
            <person name="Gojobori T."/>
            <person name="van der Linden C.G."/>
            <person name="van Loo E.N."/>
            <person name="Jellen E.N."/>
            <person name="Maughan P.J."/>
            <person name="Tester M."/>
        </authorList>
    </citation>
    <scope>NUCLEOTIDE SEQUENCE [LARGE SCALE GENOMIC DNA]</scope>
    <source>
        <strain evidence="1">cv. PI 614886</strain>
    </source>
</reference>
<protein>
    <submittedName>
        <fullName evidence="1">Uncharacterized protein</fullName>
    </submittedName>
</protein>
<accession>A0A803L0P4</accession>
<dbReference type="Proteomes" id="UP000596660">
    <property type="component" value="Unplaced"/>
</dbReference>
<sequence>MSTAYNDIWIEHKLDMYWKHQDSVGSTDRRPFRTEILNFGYIWINKITNKTNKNISFYNPWKDDIADVAAGHSESNRCRGYIPLQDSCSRRYEIKYCDKELEEKSIMEIGDDNSKGDWLICIQQNDGIKRDFWDIRPPEGRAFSEVELTISNSGYEIFSIHVSAECRKLVAVQLARSCSNNNNVEGCVMGSRRSSRAGGCFVRNGGVK</sequence>
<dbReference type="Gramene" id="AUR62005432-RA">
    <property type="protein sequence ID" value="AUR62005432-RA:cds"/>
    <property type="gene ID" value="AUR62005432"/>
</dbReference>
<evidence type="ECO:0000313" key="2">
    <source>
        <dbReference type="Proteomes" id="UP000596660"/>
    </source>
</evidence>
<dbReference type="EnsemblPlants" id="AUR62005432-RA">
    <property type="protein sequence ID" value="AUR62005432-RA:cds"/>
    <property type="gene ID" value="AUR62005432"/>
</dbReference>
<reference evidence="1" key="2">
    <citation type="submission" date="2021-03" db="UniProtKB">
        <authorList>
            <consortium name="EnsemblPlants"/>
        </authorList>
    </citation>
    <scope>IDENTIFICATION</scope>
</reference>
<organism evidence="1 2">
    <name type="scientific">Chenopodium quinoa</name>
    <name type="common">Quinoa</name>
    <dbReference type="NCBI Taxonomy" id="63459"/>
    <lineage>
        <taxon>Eukaryota</taxon>
        <taxon>Viridiplantae</taxon>
        <taxon>Streptophyta</taxon>
        <taxon>Embryophyta</taxon>
        <taxon>Tracheophyta</taxon>
        <taxon>Spermatophyta</taxon>
        <taxon>Magnoliopsida</taxon>
        <taxon>eudicotyledons</taxon>
        <taxon>Gunneridae</taxon>
        <taxon>Pentapetalae</taxon>
        <taxon>Caryophyllales</taxon>
        <taxon>Chenopodiaceae</taxon>
        <taxon>Chenopodioideae</taxon>
        <taxon>Atripliceae</taxon>
        <taxon>Chenopodium</taxon>
    </lineage>
</organism>
<name>A0A803L0P4_CHEQI</name>
<evidence type="ECO:0000313" key="1">
    <source>
        <dbReference type="EnsemblPlants" id="AUR62005432-RA:cds"/>
    </source>
</evidence>
<dbReference type="AlphaFoldDB" id="A0A803L0P4"/>